<dbReference type="Proteomes" id="UP000198559">
    <property type="component" value="Unassembled WGS sequence"/>
</dbReference>
<organism evidence="2 4">
    <name type="scientific">Bathymodiolus azoricus thioautotrophic gill symbiont</name>
    <dbReference type="NCBI Taxonomy" id="235205"/>
    <lineage>
        <taxon>Bacteria</taxon>
        <taxon>Pseudomonadati</taxon>
        <taxon>Pseudomonadota</taxon>
        <taxon>Gammaproteobacteria</taxon>
        <taxon>sulfur-oxidizing symbionts</taxon>
    </lineage>
</organism>
<protein>
    <submittedName>
        <fullName evidence="2">Uncharacterized protein</fullName>
    </submittedName>
</protein>
<evidence type="ECO:0000313" key="3">
    <source>
        <dbReference type="Proteomes" id="UP000198559"/>
    </source>
</evidence>
<evidence type="ECO:0000313" key="2">
    <source>
        <dbReference type="EMBL" id="SEH96219.1"/>
    </source>
</evidence>
<dbReference type="EMBL" id="CVUD02000153">
    <property type="protein sequence ID" value="SEH80191.1"/>
    <property type="molecule type" value="Genomic_DNA"/>
</dbReference>
<evidence type="ECO:0000313" key="1">
    <source>
        <dbReference type="EMBL" id="SEH80191.1"/>
    </source>
</evidence>
<proteinExistence type="predicted"/>
<sequence>MFFCFDEVGLFLQRLGVNCAKSRQSLVLKLLGFYS</sequence>
<dbReference type="Proteomes" id="UP000198988">
    <property type="component" value="Unassembled WGS sequence"/>
</dbReference>
<dbReference type="EMBL" id="CDSC02000370">
    <property type="protein sequence ID" value="SEH96219.1"/>
    <property type="molecule type" value="Genomic_DNA"/>
</dbReference>
<name>A0A1H6MB28_9GAMM</name>
<evidence type="ECO:0000313" key="4">
    <source>
        <dbReference type="Proteomes" id="UP000198988"/>
    </source>
</evidence>
<reference evidence="2" key="1">
    <citation type="submission" date="2016-06" db="EMBL/GenBank/DDBJ databases">
        <authorList>
            <person name="Olsen C.W."/>
            <person name="Carey S."/>
            <person name="Hinshaw L."/>
            <person name="Karasin A.I."/>
        </authorList>
    </citation>
    <scope>NUCLEOTIDE SEQUENCE [LARGE SCALE GENOMIC DNA]</scope>
    <source>
        <strain evidence="2">BazSymA</strain>
        <strain evidence="1">BazSymB</strain>
    </source>
</reference>
<dbReference type="AlphaFoldDB" id="A0A1H6MB28"/>
<accession>A0A1H6MB28</accession>
<dbReference type="STRING" id="235205.BAZSYMB_SCAFFOLD00064_3"/>
<gene>
    <name evidence="2" type="ORF">BAZSYMA_ACONTIG02045_0</name>
    <name evidence="1" type="ORF">BAZSYMB_SCAFFOLD00064_3</name>
</gene>
<reference evidence="3 4" key="2">
    <citation type="submission" date="2016-06" db="EMBL/GenBank/DDBJ databases">
        <authorList>
            <person name="Petersen J."/>
            <person name="Sayavedra L."/>
        </authorList>
    </citation>
    <scope>NUCLEOTIDE SEQUENCE [LARGE SCALE GENOMIC DNA]</scope>
    <source>
        <strain evidence="4">BazSymA</strain>
        <strain evidence="3">BazSymB</strain>
    </source>
</reference>